<evidence type="ECO:0000313" key="1">
    <source>
        <dbReference type="EMBL" id="GAV07163.1"/>
    </source>
</evidence>
<evidence type="ECO:0000313" key="2">
    <source>
        <dbReference type="Proteomes" id="UP000186922"/>
    </source>
</evidence>
<dbReference type="EMBL" id="BDGG01000014">
    <property type="protein sequence ID" value="GAV07163.1"/>
    <property type="molecule type" value="Genomic_DNA"/>
</dbReference>
<proteinExistence type="predicted"/>
<comment type="caution">
    <text evidence="1">The sequence shown here is derived from an EMBL/GenBank/DDBJ whole genome shotgun (WGS) entry which is preliminary data.</text>
</comment>
<gene>
    <name evidence="1" type="primary">RvY_17038-1</name>
    <name evidence="1" type="synonym">RvY_17038.1</name>
    <name evidence="1" type="ORF">RvY_17038</name>
</gene>
<protein>
    <submittedName>
        <fullName evidence="1">Uncharacterized protein</fullName>
    </submittedName>
</protein>
<reference evidence="1 2" key="1">
    <citation type="journal article" date="2016" name="Nat. Commun.">
        <title>Extremotolerant tardigrade genome and improved radiotolerance of human cultured cells by tardigrade-unique protein.</title>
        <authorList>
            <person name="Hashimoto T."/>
            <person name="Horikawa D.D."/>
            <person name="Saito Y."/>
            <person name="Kuwahara H."/>
            <person name="Kozuka-Hata H."/>
            <person name="Shin-I T."/>
            <person name="Minakuchi Y."/>
            <person name="Ohishi K."/>
            <person name="Motoyama A."/>
            <person name="Aizu T."/>
            <person name="Enomoto A."/>
            <person name="Kondo K."/>
            <person name="Tanaka S."/>
            <person name="Hara Y."/>
            <person name="Koshikawa S."/>
            <person name="Sagara H."/>
            <person name="Miura T."/>
            <person name="Yokobori S."/>
            <person name="Miyagawa K."/>
            <person name="Suzuki Y."/>
            <person name="Kubo T."/>
            <person name="Oyama M."/>
            <person name="Kohara Y."/>
            <person name="Fujiyama A."/>
            <person name="Arakawa K."/>
            <person name="Katayama T."/>
            <person name="Toyoda A."/>
            <person name="Kunieda T."/>
        </authorList>
    </citation>
    <scope>NUCLEOTIDE SEQUENCE [LARGE SCALE GENOMIC DNA]</scope>
    <source>
        <strain evidence="1 2">YOKOZUNA-1</strain>
    </source>
</reference>
<keyword evidence="2" id="KW-1185">Reference proteome</keyword>
<dbReference type="AlphaFoldDB" id="A0A1D1W347"/>
<accession>A0A1D1W347</accession>
<dbReference type="Proteomes" id="UP000186922">
    <property type="component" value="Unassembled WGS sequence"/>
</dbReference>
<name>A0A1D1W347_RAMVA</name>
<sequence length="92" mass="10744">MESFVVRHFHDVLPTPEDVVDSQLLLFSQTRIEKAQQLTLPTRRSDLLMQEEGLESVALWPTFEEELRSRVWLRIRHCSATCTSILLQPNSH</sequence>
<organism evidence="1 2">
    <name type="scientific">Ramazzottius varieornatus</name>
    <name type="common">Water bear</name>
    <name type="synonym">Tardigrade</name>
    <dbReference type="NCBI Taxonomy" id="947166"/>
    <lineage>
        <taxon>Eukaryota</taxon>
        <taxon>Metazoa</taxon>
        <taxon>Ecdysozoa</taxon>
        <taxon>Tardigrada</taxon>
        <taxon>Eutardigrada</taxon>
        <taxon>Parachela</taxon>
        <taxon>Hypsibioidea</taxon>
        <taxon>Ramazzottiidae</taxon>
        <taxon>Ramazzottius</taxon>
    </lineage>
</organism>